<evidence type="ECO:0000256" key="1">
    <source>
        <dbReference type="ARBA" id="ARBA00001966"/>
    </source>
</evidence>
<dbReference type="EC" id="1.3.98.3" evidence="7"/>
<dbReference type="InterPro" id="IPR007197">
    <property type="entry name" value="rSAM"/>
</dbReference>
<dbReference type="PANTHER" id="PTHR13932:SF5">
    <property type="entry name" value="RADICAL S-ADENOSYL METHIONINE DOMAIN-CONTAINING PROTEIN 1, MITOCHONDRIAL"/>
    <property type="match status" value="1"/>
</dbReference>
<keyword evidence="3" id="KW-0479">Metal-binding</keyword>
<dbReference type="CDD" id="cd01335">
    <property type="entry name" value="Radical_SAM"/>
    <property type="match status" value="1"/>
</dbReference>
<evidence type="ECO:0000313" key="8">
    <source>
        <dbReference type="Proteomes" id="UP000324233"/>
    </source>
</evidence>
<dbReference type="Pfam" id="PF06969">
    <property type="entry name" value="HemN_C"/>
    <property type="match status" value="1"/>
</dbReference>
<name>A0A5B9VW25_9BACT</name>
<dbReference type="PANTHER" id="PTHR13932">
    <property type="entry name" value="COPROPORPHYRINIGEN III OXIDASE"/>
    <property type="match status" value="1"/>
</dbReference>
<dbReference type="RefSeq" id="WP_148591615.1">
    <property type="nucleotide sequence ID" value="NZ_CP042997.1"/>
</dbReference>
<dbReference type="NCBIfam" id="NF006067">
    <property type="entry name" value="PRK08208.1"/>
    <property type="match status" value="1"/>
</dbReference>
<dbReference type="PROSITE" id="PS51918">
    <property type="entry name" value="RADICAL_SAM"/>
    <property type="match status" value="1"/>
</dbReference>
<keyword evidence="8" id="KW-1185">Reference proteome</keyword>
<protein>
    <submittedName>
        <fullName evidence="7">Oxygen-independent coproporphyrinogen-III oxidase 1</fullName>
        <ecNumber evidence="7">1.3.98.3</ecNumber>
    </submittedName>
</protein>
<dbReference type="GO" id="GO:0005737">
    <property type="term" value="C:cytoplasm"/>
    <property type="evidence" value="ECO:0007669"/>
    <property type="project" value="TreeGrafter"/>
</dbReference>
<keyword evidence="7" id="KW-0560">Oxidoreductase</keyword>
<evidence type="ECO:0000256" key="4">
    <source>
        <dbReference type="ARBA" id="ARBA00023004"/>
    </source>
</evidence>
<organism evidence="7 8">
    <name type="scientific">Aquisphaera giovannonii</name>
    <dbReference type="NCBI Taxonomy" id="406548"/>
    <lineage>
        <taxon>Bacteria</taxon>
        <taxon>Pseudomonadati</taxon>
        <taxon>Planctomycetota</taxon>
        <taxon>Planctomycetia</taxon>
        <taxon>Isosphaerales</taxon>
        <taxon>Isosphaeraceae</taxon>
        <taxon>Aquisphaera</taxon>
    </lineage>
</organism>
<dbReference type="SFLD" id="SFLDG01082">
    <property type="entry name" value="B12-binding_domain_containing"/>
    <property type="match status" value="1"/>
</dbReference>
<reference evidence="7 8" key="1">
    <citation type="submission" date="2019-08" db="EMBL/GenBank/DDBJ databases">
        <title>Deep-cultivation of Planctomycetes and their phenomic and genomic characterization uncovers novel biology.</title>
        <authorList>
            <person name="Wiegand S."/>
            <person name="Jogler M."/>
            <person name="Boedeker C."/>
            <person name="Pinto D."/>
            <person name="Vollmers J."/>
            <person name="Rivas-Marin E."/>
            <person name="Kohn T."/>
            <person name="Peeters S.H."/>
            <person name="Heuer A."/>
            <person name="Rast P."/>
            <person name="Oberbeckmann S."/>
            <person name="Bunk B."/>
            <person name="Jeske O."/>
            <person name="Meyerdierks A."/>
            <person name="Storesund J.E."/>
            <person name="Kallscheuer N."/>
            <person name="Luecker S."/>
            <person name="Lage O.M."/>
            <person name="Pohl T."/>
            <person name="Merkel B.J."/>
            <person name="Hornburger P."/>
            <person name="Mueller R.-W."/>
            <person name="Bruemmer F."/>
            <person name="Labrenz M."/>
            <person name="Spormann A.M."/>
            <person name="Op den Camp H."/>
            <person name="Overmann J."/>
            <person name="Amann R."/>
            <person name="Jetten M.S.M."/>
            <person name="Mascher T."/>
            <person name="Medema M.H."/>
            <person name="Devos D.P."/>
            <person name="Kaster A.-K."/>
            <person name="Ovreas L."/>
            <person name="Rohde M."/>
            <person name="Galperin M.Y."/>
            <person name="Jogler C."/>
        </authorList>
    </citation>
    <scope>NUCLEOTIDE SEQUENCE [LARGE SCALE GENOMIC DNA]</scope>
    <source>
        <strain evidence="7 8">OJF2</strain>
    </source>
</reference>
<accession>A0A5B9VW25</accession>
<dbReference type="KEGG" id="agv:OJF2_09090"/>
<evidence type="ECO:0000259" key="6">
    <source>
        <dbReference type="PROSITE" id="PS51918"/>
    </source>
</evidence>
<dbReference type="SMART" id="SM00729">
    <property type="entry name" value="Elp3"/>
    <property type="match status" value="1"/>
</dbReference>
<evidence type="ECO:0000256" key="2">
    <source>
        <dbReference type="ARBA" id="ARBA00022691"/>
    </source>
</evidence>
<dbReference type="Gene3D" id="3.20.20.70">
    <property type="entry name" value="Aldolase class I"/>
    <property type="match status" value="1"/>
</dbReference>
<keyword evidence="5" id="KW-0411">Iron-sulfur</keyword>
<proteinExistence type="predicted"/>
<dbReference type="GO" id="GO:0051539">
    <property type="term" value="F:4 iron, 4 sulfur cluster binding"/>
    <property type="evidence" value="ECO:0007669"/>
    <property type="project" value="TreeGrafter"/>
</dbReference>
<dbReference type="GO" id="GO:0006779">
    <property type="term" value="P:porphyrin-containing compound biosynthetic process"/>
    <property type="evidence" value="ECO:0007669"/>
    <property type="project" value="TreeGrafter"/>
</dbReference>
<dbReference type="GO" id="GO:0051989">
    <property type="term" value="F:coproporphyrinogen dehydrogenase activity"/>
    <property type="evidence" value="ECO:0007669"/>
    <property type="project" value="UniProtKB-EC"/>
</dbReference>
<keyword evidence="4" id="KW-0408">Iron</keyword>
<dbReference type="InterPro" id="IPR013785">
    <property type="entry name" value="Aldolase_TIM"/>
</dbReference>
<dbReference type="SFLD" id="SFLDG01065">
    <property type="entry name" value="anaerobic_coproporphyrinogen-I"/>
    <property type="match status" value="1"/>
</dbReference>
<dbReference type="InterPro" id="IPR010723">
    <property type="entry name" value="HemN_C"/>
</dbReference>
<dbReference type="InterPro" id="IPR034505">
    <property type="entry name" value="Coproporphyrinogen-III_oxidase"/>
</dbReference>
<sequence>MSDLRTRLEGSPYQGYSYSYPHKTAYRPLAEPVPLAELWARERKDALYLYLHVPFCGMRCGFCNLFTKARPEGSLVDRYLDALGRQARVVREAIGEASFARMAVGGGTPTFLEAEALDCVLGLAERVMGAGPGRIPISVEASPGTLTAEKLRVLADRGTTRLSLGVESFDEAEARAVNRPQATAEVERALDLIREARIPTLNLDLIYGLPGQSVASWLASLHAALRHRPEELYLYPLYVRPQTTLGRAGRDWDDLRLACYREGRSLLLGEGYAQVSMRMFRSAQAPPEAGPPYRCQEDGMIGLGCGARSYAAGLHYADAYAVRQRGVGAILEGYASRPGAAFGLADHGHRLSEDDRRRRFVIQSLLSGEGLSFSDYSRQFGSELGDDLPEIAELEEAGLATRGPDALRLNERGIERSDVIGPWLYSRKVRTLMEDYEWH</sequence>
<evidence type="ECO:0000256" key="3">
    <source>
        <dbReference type="ARBA" id="ARBA00022723"/>
    </source>
</evidence>
<dbReference type="InterPro" id="IPR006638">
    <property type="entry name" value="Elp3/MiaA/NifB-like_rSAM"/>
</dbReference>
<dbReference type="OrthoDB" id="9808022at2"/>
<dbReference type="GO" id="GO:0046872">
    <property type="term" value="F:metal ion binding"/>
    <property type="evidence" value="ECO:0007669"/>
    <property type="project" value="UniProtKB-KW"/>
</dbReference>
<dbReference type="SFLD" id="SFLDS00029">
    <property type="entry name" value="Radical_SAM"/>
    <property type="match status" value="1"/>
</dbReference>
<dbReference type="Pfam" id="PF04055">
    <property type="entry name" value="Radical_SAM"/>
    <property type="match status" value="1"/>
</dbReference>
<gene>
    <name evidence="7" type="primary">hemN_1</name>
    <name evidence="7" type="ORF">OJF2_09090</name>
</gene>
<evidence type="ECO:0000313" key="7">
    <source>
        <dbReference type="EMBL" id="QEH32438.1"/>
    </source>
</evidence>
<comment type="cofactor">
    <cofactor evidence="1">
        <name>[4Fe-4S] cluster</name>
        <dbReference type="ChEBI" id="CHEBI:49883"/>
    </cofactor>
</comment>
<feature type="domain" description="Radical SAM core" evidence="6">
    <location>
        <begin position="41"/>
        <end position="273"/>
    </location>
</feature>
<dbReference type="InterPro" id="IPR058240">
    <property type="entry name" value="rSAM_sf"/>
</dbReference>
<evidence type="ECO:0000256" key="5">
    <source>
        <dbReference type="ARBA" id="ARBA00023014"/>
    </source>
</evidence>
<dbReference type="EMBL" id="CP042997">
    <property type="protein sequence ID" value="QEH32438.1"/>
    <property type="molecule type" value="Genomic_DNA"/>
</dbReference>
<dbReference type="SUPFAM" id="SSF102114">
    <property type="entry name" value="Radical SAM enzymes"/>
    <property type="match status" value="1"/>
</dbReference>
<keyword evidence="2" id="KW-0949">S-adenosyl-L-methionine</keyword>
<dbReference type="Proteomes" id="UP000324233">
    <property type="component" value="Chromosome"/>
</dbReference>
<dbReference type="AlphaFoldDB" id="A0A5B9VW25"/>